<evidence type="ECO:0000256" key="1">
    <source>
        <dbReference type="SAM" id="MobiDB-lite"/>
    </source>
</evidence>
<protein>
    <submittedName>
        <fullName evidence="2">Uncharacterized protein</fullName>
    </submittedName>
</protein>
<evidence type="ECO:0000313" key="3">
    <source>
        <dbReference type="Proteomes" id="UP001218218"/>
    </source>
</evidence>
<sequence>MRMEEDEGTAISAINGAVLPCVLFPATSKTSLCGKTFPSRRHLPFDAVDAMNWASLKNWLLPTCSVGIKSHRPTLTFFPDRRSLLLPSAWRPASSSSASPTLSTATRPPHSKLSLCLRGLYPPFSALLLPGRASSVLVLPSLLWRIHCRLVAPRWRRQQSGTCLSFPQRREVPRSVACKTKAQLKDMCLQTLSEKFCNDPASCDSTPVKCRSHKGPRNGPKKTQPKQLANRRAAIIDTERVTERSKDTRTADEVQDLLRWADRTVARLPYKAPESDVMLP</sequence>
<feature type="region of interest" description="Disordered" evidence="1">
    <location>
        <begin position="202"/>
        <end position="229"/>
    </location>
</feature>
<proteinExistence type="predicted"/>
<comment type="caution">
    <text evidence="2">The sequence shown here is derived from an EMBL/GenBank/DDBJ whole genome shotgun (WGS) entry which is preliminary data.</text>
</comment>
<organism evidence="2 3">
    <name type="scientific">Mycena albidolilacea</name>
    <dbReference type="NCBI Taxonomy" id="1033008"/>
    <lineage>
        <taxon>Eukaryota</taxon>
        <taxon>Fungi</taxon>
        <taxon>Dikarya</taxon>
        <taxon>Basidiomycota</taxon>
        <taxon>Agaricomycotina</taxon>
        <taxon>Agaricomycetes</taxon>
        <taxon>Agaricomycetidae</taxon>
        <taxon>Agaricales</taxon>
        <taxon>Marasmiineae</taxon>
        <taxon>Mycenaceae</taxon>
        <taxon>Mycena</taxon>
    </lineage>
</organism>
<feature type="compositionally biased region" description="Basic residues" evidence="1">
    <location>
        <begin position="210"/>
        <end position="224"/>
    </location>
</feature>
<name>A0AAD7E768_9AGAR</name>
<accession>A0AAD7E768</accession>
<gene>
    <name evidence="2" type="ORF">DFH08DRAFT_128002</name>
</gene>
<keyword evidence="3" id="KW-1185">Reference proteome</keyword>
<evidence type="ECO:0000313" key="2">
    <source>
        <dbReference type="EMBL" id="KAJ7300794.1"/>
    </source>
</evidence>
<dbReference type="AlphaFoldDB" id="A0AAD7E768"/>
<reference evidence="2" key="1">
    <citation type="submission" date="2023-03" db="EMBL/GenBank/DDBJ databases">
        <title>Massive genome expansion in bonnet fungi (Mycena s.s.) driven by repeated elements and novel gene families across ecological guilds.</title>
        <authorList>
            <consortium name="Lawrence Berkeley National Laboratory"/>
            <person name="Harder C.B."/>
            <person name="Miyauchi S."/>
            <person name="Viragh M."/>
            <person name="Kuo A."/>
            <person name="Thoen E."/>
            <person name="Andreopoulos B."/>
            <person name="Lu D."/>
            <person name="Skrede I."/>
            <person name="Drula E."/>
            <person name="Henrissat B."/>
            <person name="Morin E."/>
            <person name="Kohler A."/>
            <person name="Barry K."/>
            <person name="LaButti K."/>
            <person name="Morin E."/>
            <person name="Salamov A."/>
            <person name="Lipzen A."/>
            <person name="Mereny Z."/>
            <person name="Hegedus B."/>
            <person name="Baldrian P."/>
            <person name="Stursova M."/>
            <person name="Weitz H."/>
            <person name="Taylor A."/>
            <person name="Grigoriev I.V."/>
            <person name="Nagy L.G."/>
            <person name="Martin F."/>
            <person name="Kauserud H."/>
        </authorList>
    </citation>
    <scope>NUCLEOTIDE SEQUENCE</scope>
    <source>
        <strain evidence="2">CBHHK002</strain>
    </source>
</reference>
<dbReference type="Proteomes" id="UP001218218">
    <property type="component" value="Unassembled WGS sequence"/>
</dbReference>
<dbReference type="EMBL" id="JARIHO010000152">
    <property type="protein sequence ID" value="KAJ7300794.1"/>
    <property type="molecule type" value="Genomic_DNA"/>
</dbReference>